<feature type="compositionally biased region" description="Polar residues" evidence="1">
    <location>
        <begin position="223"/>
        <end position="237"/>
    </location>
</feature>
<feature type="compositionally biased region" description="Low complexity" evidence="1">
    <location>
        <begin position="79"/>
        <end position="90"/>
    </location>
</feature>
<protein>
    <submittedName>
        <fullName evidence="2">Uncharacterized protein</fullName>
    </submittedName>
</protein>
<feature type="compositionally biased region" description="Low complexity" evidence="1">
    <location>
        <begin position="247"/>
        <end position="261"/>
    </location>
</feature>
<feature type="compositionally biased region" description="Basic and acidic residues" evidence="1">
    <location>
        <begin position="262"/>
        <end position="272"/>
    </location>
</feature>
<feature type="compositionally biased region" description="Low complexity" evidence="1">
    <location>
        <begin position="39"/>
        <end position="60"/>
    </location>
</feature>
<comment type="caution">
    <text evidence="2">The sequence shown here is derived from an EMBL/GenBank/DDBJ whole genome shotgun (WGS) entry which is preliminary data.</text>
</comment>
<evidence type="ECO:0000313" key="2">
    <source>
        <dbReference type="EMBL" id="KAK9871725.1"/>
    </source>
</evidence>
<feature type="compositionally biased region" description="Polar residues" evidence="1">
    <location>
        <begin position="29"/>
        <end position="38"/>
    </location>
</feature>
<evidence type="ECO:0000313" key="3">
    <source>
        <dbReference type="Proteomes" id="UP001431783"/>
    </source>
</evidence>
<organism evidence="2 3">
    <name type="scientific">Henosepilachna vigintioctopunctata</name>
    <dbReference type="NCBI Taxonomy" id="420089"/>
    <lineage>
        <taxon>Eukaryota</taxon>
        <taxon>Metazoa</taxon>
        <taxon>Ecdysozoa</taxon>
        <taxon>Arthropoda</taxon>
        <taxon>Hexapoda</taxon>
        <taxon>Insecta</taxon>
        <taxon>Pterygota</taxon>
        <taxon>Neoptera</taxon>
        <taxon>Endopterygota</taxon>
        <taxon>Coleoptera</taxon>
        <taxon>Polyphaga</taxon>
        <taxon>Cucujiformia</taxon>
        <taxon>Coccinelloidea</taxon>
        <taxon>Coccinellidae</taxon>
        <taxon>Epilachninae</taxon>
        <taxon>Epilachnini</taxon>
        <taxon>Henosepilachna</taxon>
    </lineage>
</organism>
<dbReference type="Proteomes" id="UP001431783">
    <property type="component" value="Unassembled WGS sequence"/>
</dbReference>
<reference evidence="2 3" key="1">
    <citation type="submission" date="2023-03" db="EMBL/GenBank/DDBJ databases">
        <title>Genome insight into feeding habits of ladybird beetles.</title>
        <authorList>
            <person name="Li H.-S."/>
            <person name="Huang Y.-H."/>
            <person name="Pang H."/>
        </authorList>
    </citation>
    <scope>NUCLEOTIDE SEQUENCE [LARGE SCALE GENOMIC DNA]</scope>
    <source>
        <strain evidence="2">SYSU_2023b</strain>
        <tissue evidence="2">Whole body</tissue>
    </source>
</reference>
<proteinExistence type="predicted"/>
<feature type="compositionally biased region" description="Polar residues" evidence="1">
    <location>
        <begin position="303"/>
        <end position="316"/>
    </location>
</feature>
<gene>
    <name evidence="2" type="ORF">WA026_014177</name>
</gene>
<feature type="compositionally biased region" description="Basic and acidic residues" evidence="1">
    <location>
        <begin position="426"/>
        <end position="440"/>
    </location>
</feature>
<feature type="compositionally biased region" description="Low complexity" evidence="1">
    <location>
        <begin position="375"/>
        <end position="400"/>
    </location>
</feature>
<accession>A0AAW1TSX3</accession>
<keyword evidence="3" id="KW-1185">Reference proteome</keyword>
<dbReference type="EMBL" id="JARQZJ010000007">
    <property type="protein sequence ID" value="KAK9871725.1"/>
    <property type="molecule type" value="Genomic_DNA"/>
</dbReference>
<sequence length="460" mass="51123">MYVIFPADEVVYLSYGRVIYIPSSPPSSENQSNIPIRTSYSSGSHVSYPSIPSTSTNSSTRSHHSTKSLPVVPSKADQLQKSNSLSSLSQCAAEKEEDSSGVIPKRKKEFPFKLSSLLTKSKRQTPTLERKLSFSDFFNIAKERRERSVESVRTPSSDARYQTTQKFKTLKDDQVLHNGSNYSKDFDPLTRPSILKSGKCASNRQNKSPCLMIRETDVFNFEQPGTSKTHSPSSAPKYNNHEPDFQSKSTTRVSSSSSNKSVDIKPIRKISSEKSPQIKITSERSTQRPPRDKLGGSKGLLTRSLSLKPNSSQYYGETSERDYREVTPPTNSSREKSPPGKIPSDKKQLSKSLYNKPVKLLKKPLQFSKSFKEITTAPPAKSPTTPTTPNPSKKSPSSKSLTIDFDSLFRRETSPAKVSLKNLAPKFEDDNSRKTDEKKTSTQAIKRGGTVNSSSKNGNK</sequence>
<feature type="compositionally biased region" description="Basic and acidic residues" evidence="1">
    <location>
        <begin position="333"/>
        <end position="348"/>
    </location>
</feature>
<feature type="region of interest" description="Disordered" evidence="1">
    <location>
        <begin position="24"/>
        <end position="104"/>
    </location>
</feature>
<dbReference type="AlphaFoldDB" id="A0AAW1TSX3"/>
<feature type="compositionally biased region" description="Polar residues" evidence="1">
    <location>
        <begin position="450"/>
        <end position="460"/>
    </location>
</feature>
<feature type="region of interest" description="Disordered" evidence="1">
    <location>
        <begin position="222"/>
        <end position="460"/>
    </location>
</feature>
<evidence type="ECO:0000256" key="1">
    <source>
        <dbReference type="SAM" id="MobiDB-lite"/>
    </source>
</evidence>
<feature type="compositionally biased region" description="Basic and acidic residues" evidence="1">
    <location>
        <begin position="281"/>
        <end position="295"/>
    </location>
</feature>
<name>A0AAW1TSX3_9CUCU</name>